<dbReference type="Proteomes" id="UP001281410">
    <property type="component" value="Unassembled WGS sequence"/>
</dbReference>
<accession>A0AAE0EEW6</accession>
<dbReference type="GO" id="GO:0006281">
    <property type="term" value="P:DNA repair"/>
    <property type="evidence" value="ECO:0007669"/>
    <property type="project" value="TreeGrafter"/>
</dbReference>
<evidence type="ECO:0008006" key="12">
    <source>
        <dbReference type="Google" id="ProtNLM"/>
    </source>
</evidence>
<feature type="repeat" description="WD" evidence="5">
    <location>
        <begin position="143"/>
        <end position="184"/>
    </location>
</feature>
<dbReference type="InterPro" id="IPR036322">
    <property type="entry name" value="WD40_repeat_dom_sf"/>
</dbReference>
<keyword evidence="4" id="KW-0539">Nucleus</keyword>
<name>A0AAE0EEW6_9ROSI</name>
<feature type="domain" description="WDHD1/CFT4 second beta-propeller" evidence="7">
    <location>
        <begin position="425"/>
        <end position="707"/>
    </location>
</feature>
<evidence type="ECO:0000313" key="10">
    <source>
        <dbReference type="EMBL" id="KAK3225549.1"/>
    </source>
</evidence>
<dbReference type="InterPro" id="IPR019775">
    <property type="entry name" value="WD40_repeat_CS"/>
</dbReference>
<feature type="compositionally biased region" description="Polar residues" evidence="6">
    <location>
        <begin position="953"/>
        <end position="968"/>
    </location>
</feature>
<dbReference type="SMART" id="SM00320">
    <property type="entry name" value="WD40"/>
    <property type="match status" value="5"/>
</dbReference>
<feature type="region of interest" description="Disordered" evidence="6">
    <location>
        <begin position="926"/>
        <end position="968"/>
    </location>
</feature>
<dbReference type="PANTHER" id="PTHR19932:SF10">
    <property type="entry name" value="WD REPEAT AND HMG-BOX DNA-BINDING PROTEIN 1"/>
    <property type="match status" value="1"/>
</dbReference>
<dbReference type="InterPro" id="IPR015943">
    <property type="entry name" value="WD40/YVTN_repeat-like_dom_sf"/>
</dbReference>
<feature type="domain" description="WDHD1/CFT4 helical bundle" evidence="8">
    <location>
        <begin position="716"/>
        <end position="819"/>
    </location>
</feature>
<comment type="caution">
    <text evidence="10">The sequence shown here is derived from an EMBL/GenBank/DDBJ whole genome shotgun (WGS) entry which is preliminary data.</text>
</comment>
<evidence type="ECO:0000256" key="5">
    <source>
        <dbReference type="PROSITE-ProRule" id="PRU00221"/>
    </source>
</evidence>
<protein>
    <recommendedName>
        <fullName evidence="12">WD repeat and HMG-box DNA-binding protein 1</fullName>
    </recommendedName>
</protein>
<dbReference type="Pfam" id="PF20946">
    <property type="entry name" value="Ctf4_C"/>
    <property type="match status" value="1"/>
</dbReference>
<comment type="subcellular location">
    <subcellularLocation>
        <location evidence="1">Nucleus</location>
    </subcellularLocation>
</comment>
<dbReference type="GO" id="GO:0043596">
    <property type="term" value="C:nuclear replication fork"/>
    <property type="evidence" value="ECO:0007669"/>
    <property type="project" value="TreeGrafter"/>
</dbReference>
<organism evidence="10 11">
    <name type="scientific">Dipteronia sinensis</name>
    <dbReference type="NCBI Taxonomy" id="43782"/>
    <lineage>
        <taxon>Eukaryota</taxon>
        <taxon>Viridiplantae</taxon>
        <taxon>Streptophyta</taxon>
        <taxon>Embryophyta</taxon>
        <taxon>Tracheophyta</taxon>
        <taxon>Spermatophyta</taxon>
        <taxon>Magnoliopsida</taxon>
        <taxon>eudicotyledons</taxon>
        <taxon>Gunneridae</taxon>
        <taxon>Pentapetalae</taxon>
        <taxon>rosids</taxon>
        <taxon>malvids</taxon>
        <taxon>Sapindales</taxon>
        <taxon>Sapindaceae</taxon>
        <taxon>Hippocastanoideae</taxon>
        <taxon>Acereae</taxon>
        <taxon>Dipteronia</taxon>
    </lineage>
</organism>
<dbReference type="SUPFAM" id="SSF50978">
    <property type="entry name" value="WD40 repeat-like"/>
    <property type="match status" value="1"/>
</dbReference>
<evidence type="ECO:0000256" key="6">
    <source>
        <dbReference type="SAM" id="MobiDB-lite"/>
    </source>
</evidence>
<dbReference type="PROSITE" id="PS00678">
    <property type="entry name" value="WD_REPEATS_1"/>
    <property type="match status" value="1"/>
</dbReference>
<dbReference type="Pfam" id="PF12341">
    <property type="entry name" value="Mcl1_mid"/>
    <property type="match status" value="1"/>
</dbReference>
<dbReference type="PROSITE" id="PS50082">
    <property type="entry name" value="WD_REPEATS_2"/>
    <property type="match status" value="3"/>
</dbReference>
<evidence type="ECO:0000259" key="7">
    <source>
        <dbReference type="Pfam" id="PF12341"/>
    </source>
</evidence>
<feature type="compositionally biased region" description="Basic and acidic residues" evidence="6">
    <location>
        <begin position="353"/>
        <end position="363"/>
    </location>
</feature>
<feature type="repeat" description="WD" evidence="5">
    <location>
        <begin position="59"/>
        <end position="100"/>
    </location>
</feature>
<reference evidence="10" key="1">
    <citation type="journal article" date="2023" name="Plant J.">
        <title>Genome sequences and population genomics provide insights into the demographic history, inbreeding, and mutation load of two 'living fossil' tree species of Dipteronia.</title>
        <authorList>
            <person name="Feng Y."/>
            <person name="Comes H.P."/>
            <person name="Chen J."/>
            <person name="Zhu S."/>
            <person name="Lu R."/>
            <person name="Zhang X."/>
            <person name="Li P."/>
            <person name="Qiu J."/>
            <person name="Olsen K.M."/>
            <person name="Qiu Y."/>
        </authorList>
    </citation>
    <scope>NUCLEOTIDE SEQUENCE</scope>
    <source>
        <strain evidence="10">NBL</strain>
    </source>
</reference>
<dbReference type="GO" id="GO:0003682">
    <property type="term" value="F:chromatin binding"/>
    <property type="evidence" value="ECO:0007669"/>
    <property type="project" value="TreeGrafter"/>
</dbReference>
<dbReference type="InterPro" id="IPR022100">
    <property type="entry name" value="WDHD1/CFT4_beta-prop_2nd"/>
</dbReference>
<feature type="repeat" description="WD" evidence="5">
    <location>
        <begin position="235"/>
        <end position="276"/>
    </location>
</feature>
<dbReference type="Gene3D" id="2.130.10.10">
    <property type="entry name" value="YVTN repeat-like/Quinoprotein amine dehydrogenase"/>
    <property type="match status" value="2"/>
</dbReference>
<evidence type="ECO:0000256" key="4">
    <source>
        <dbReference type="ARBA" id="ARBA00023242"/>
    </source>
</evidence>
<dbReference type="GO" id="GO:0000278">
    <property type="term" value="P:mitotic cell cycle"/>
    <property type="evidence" value="ECO:0007669"/>
    <property type="project" value="TreeGrafter"/>
</dbReference>
<dbReference type="AlphaFoldDB" id="A0AAE0EEW6"/>
<dbReference type="Pfam" id="PF24817">
    <property type="entry name" value="WD40_WDHD1_1st"/>
    <property type="match status" value="1"/>
</dbReference>
<gene>
    <name evidence="10" type="ORF">Dsin_005411</name>
</gene>
<evidence type="ECO:0000256" key="3">
    <source>
        <dbReference type="ARBA" id="ARBA00022737"/>
    </source>
</evidence>
<dbReference type="CDD" id="cd00200">
    <property type="entry name" value="WD40"/>
    <property type="match status" value="1"/>
</dbReference>
<dbReference type="PROSITE" id="PS50294">
    <property type="entry name" value="WD_REPEATS_REGION"/>
    <property type="match status" value="3"/>
</dbReference>
<feature type="region of interest" description="Disordered" evidence="6">
    <location>
        <begin position="338"/>
        <end position="371"/>
    </location>
</feature>
<keyword evidence="3" id="KW-0677">Repeat</keyword>
<keyword evidence="2 5" id="KW-0853">WD repeat</keyword>
<dbReference type="InterPro" id="IPR057646">
    <property type="entry name" value="WD40_WDHD1_1st"/>
</dbReference>
<dbReference type="InterPro" id="IPR001680">
    <property type="entry name" value="WD40_rpt"/>
</dbReference>
<feature type="compositionally biased region" description="Polar residues" evidence="6">
    <location>
        <begin position="926"/>
        <end position="942"/>
    </location>
</feature>
<evidence type="ECO:0000313" key="11">
    <source>
        <dbReference type="Proteomes" id="UP001281410"/>
    </source>
</evidence>
<keyword evidence="11" id="KW-1185">Reference proteome</keyword>
<dbReference type="EMBL" id="JANJYJ010000002">
    <property type="protein sequence ID" value="KAK3225549.1"/>
    <property type="molecule type" value="Genomic_DNA"/>
</dbReference>
<sequence length="968" mass="106576">MKVRSLKLREAHKSGATGNGSFCSILWDLRAYHLVTASSSETTISVHDPLLTSNSPKILRHHRDGVTALALSPNSTCLASGSIDHSVKLYKFPGGEFQSNITRFTLPIRVLAFNKSGSLLAAAGDDEGIKLINTIDGSIARVLKGHKGPVTGLDFDPNNEYLASIDSIGTVIFWEHQSGRALHTLKGIAPDIGSDVSVMNVLNWSPEGETLAVPGMKNDVVIYDRDTAEKLFSLRGDHVQPICFLSWSPNGKYMATSSLDRQILIWDVDKKQDIDRQKFDDRICCMAWKPIGNALAVIDVMGRYGVWESVVPSSMKSPTEDIPNSRSKNSNGLLLFDEEQEPSTSDSLSDLGDDIHGESEPPTRKRLRKHSIVDEDLNEDINDELKLFPKTESWKKAYSTHKDYSDKGFGLKSKRTSSGTKMQLAFQPGATPVQPGKRHFLCYNMLGTITSIEHDGNSHIEIDFHDTGRCPRVPSMTDYFGFTMASLNENGSVFANPCKGEKNMSTLMYRPFSCWANNSEWSMRFEGEEVKVVALGVAWVAAITSLNILRIFTEGGLQRHILSLDGPVVTASGFQNQLAVVTHVSDCLPSNDQMLEFRVFNIAKGTQPLKGRLPLSPGSHLTWFGFSEDGQLSSYDSKGVLRVFTSLYGGSWLPLFSGSKEKKSDENYWIVGLNASKLFCIVRKSPDVSPQVMPKPVLTVLDLSFPLASSDLGAETLENEFILNNINLSQIQKRIEEMASAGLDISSLDDEAFNTEAAQDRCILRLIAACCNGDKLMRATELVKLLSLEKSVQGAIKLVTKLKLPNLAERFNSILEERLLSETKDVLNTSFLNSNGGVSTRGNVAASTALTSTEKSEISESVIPSASVKLSALFKKKTNSSNGIKLGKESKHDNQTAHLDNTRELKKIEEVMNAEVVKNTGETKIRYQNPSNSFSKSLNNQEKVNKIGEMNQGKPQCPSNPFLKSSIK</sequence>
<feature type="domain" description="WDHD1 first WD40" evidence="9">
    <location>
        <begin position="25"/>
        <end position="306"/>
    </location>
</feature>
<evidence type="ECO:0000256" key="2">
    <source>
        <dbReference type="ARBA" id="ARBA00022574"/>
    </source>
</evidence>
<dbReference type="FunFam" id="2.130.10.10:FF:002324">
    <property type="entry name" value="Transducin family protein / WD-40 repeat family protein"/>
    <property type="match status" value="1"/>
</dbReference>
<proteinExistence type="predicted"/>
<evidence type="ECO:0000259" key="9">
    <source>
        <dbReference type="Pfam" id="PF24817"/>
    </source>
</evidence>
<evidence type="ECO:0000256" key="1">
    <source>
        <dbReference type="ARBA" id="ARBA00004123"/>
    </source>
</evidence>
<dbReference type="InterPro" id="IPR048591">
    <property type="entry name" value="WDHD1/CFT4_hel"/>
</dbReference>
<dbReference type="PANTHER" id="PTHR19932">
    <property type="entry name" value="WD REPEAT AND HMG-BOX DNA BINDING PROTEIN"/>
    <property type="match status" value="1"/>
</dbReference>
<dbReference type="GO" id="GO:0006261">
    <property type="term" value="P:DNA-templated DNA replication"/>
    <property type="evidence" value="ECO:0007669"/>
    <property type="project" value="TreeGrafter"/>
</dbReference>
<evidence type="ECO:0000259" key="8">
    <source>
        <dbReference type="Pfam" id="PF20946"/>
    </source>
</evidence>